<evidence type="ECO:0000313" key="2">
    <source>
        <dbReference type="EMBL" id="TGC08977.1"/>
    </source>
</evidence>
<evidence type="ECO:0008006" key="4">
    <source>
        <dbReference type="Google" id="ProtNLM"/>
    </source>
</evidence>
<keyword evidence="1" id="KW-0472">Membrane</keyword>
<reference evidence="2 3" key="1">
    <citation type="submission" date="2017-11" db="EMBL/GenBank/DDBJ databases">
        <title>Isolation and Characterization of Methanogenic Archaea from Saline Meromictic Lake at Siberia.</title>
        <authorList>
            <person name="Shen Y."/>
            <person name="Huang H.-H."/>
            <person name="Lai M.-C."/>
            <person name="Chen S.-C."/>
        </authorList>
    </citation>
    <scope>NUCLEOTIDE SEQUENCE [LARGE SCALE GENOMIC DNA]</scope>
    <source>
        <strain evidence="2 3">SY-01</strain>
    </source>
</reference>
<gene>
    <name evidence="2" type="ORF">CUN85_08070</name>
</gene>
<feature type="transmembrane region" description="Helical" evidence="1">
    <location>
        <begin position="135"/>
        <end position="153"/>
    </location>
</feature>
<keyword evidence="3" id="KW-1185">Reference proteome</keyword>
<dbReference type="RefSeq" id="WP_135389804.1">
    <property type="nucleotide sequence ID" value="NZ_PGGK01000007.1"/>
</dbReference>
<dbReference type="Proteomes" id="UP000297295">
    <property type="component" value="Unassembled WGS sequence"/>
</dbReference>
<proteinExistence type="predicted"/>
<dbReference type="OrthoDB" id="271811at2157"/>
<organism evidence="2 3">
    <name type="scientific">Methanolobus halotolerans</name>
    <dbReference type="NCBI Taxonomy" id="2052935"/>
    <lineage>
        <taxon>Archaea</taxon>
        <taxon>Methanobacteriati</taxon>
        <taxon>Methanobacteriota</taxon>
        <taxon>Stenosarchaea group</taxon>
        <taxon>Methanomicrobia</taxon>
        <taxon>Methanosarcinales</taxon>
        <taxon>Methanosarcinaceae</taxon>
        <taxon>Methanolobus</taxon>
    </lineage>
</organism>
<keyword evidence="1" id="KW-1133">Transmembrane helix</keyword>
<comment type="caution">
    <text evidence="2">The sequence shown here is derived from an EMBL/GenBank/DDBJ whole genome shotgun (WGS) entry which is preliminary data.</text>
</comment>
<feature type="transmembrane region" description="Helical" evidence="1">
    <location>
        <begin position="52"/>
        <end position="71"/>
    </location>
</feature>
<protein>
    <recommendedName>
        <fullName evidence="4">LexA-binding, inner membrane-associated hydrolase</fullName>
    </recommendedName>
</protein>
<dbReference type="AlphaFoldDB" id="A0A4E0PWP1"/>
<feature type="transmembrane region" description="Helical" evidence="1">
    <location>
        <begin position="92"/>
        <end position="115"/>
    </location>
</feature>
<evidence type="ECO:0000313" key="3">
    <source>
        <dbReference type="Proteomes" id="UP000297295"/>
    </source>
</evidence>
<sequence length="175" mass="20096">MPFTPFHLGPAFFLGELFEKKVSIISILLGSIIIDVRAIYCLFTGCRPLHGPLHTFMIATAIAFMLSFLLYSQRQRLQAVTRMLRIEQNYSFMSIITGALLGTWNHVLLDSFLYIDILPLWPLQTNPFLGITESGTLYMICLLSFLLATVIYLHRYFKREGYIPPSRDLQEPEIS</sequence>
<keyword evidence="1" id="KW-0812">Transmembrane</keyword>
<accession>A0A4E0PWP1</accession>
<dbReference type="EMBL" id="PGGK01000007">
    <property type="protein sequence ID" value="TGC08977.1"/>
    <property type="molecule type" value="Genomic_DNA"/>
</dbReference>
<evidence type="ECO:0000256" key="1">
    <source>
        <dbReference type="SAM" id="Phobius"/>
    </source>
</evidence>
<name>A0A4E0PWP1_9EURY</name>